<accession>A0A4Q7J1I7</accession>
<dbReference type="SUPFAM" id="SSF56601">
    <property type="entry name" value="beta-lactamase/transpeptidase-like"/>
    <property type="match status" value="1"/>
</dbReference>
<feature type="signal peptide" evidence="7">
    <location>
        <begin position="1"/>
        <end position="27"/>
    </location>
</feature>
<comment type="similarity">
    <text evidence="1 5">Belongs to the class-A beta-lactamase family.</text>
</comment>
<feature type="compositionally biased region" description="Basic and acidic residues" evidence="6">
    <location>
        <begin position="173"/>
        <end position="182"/>
    </location>
</feature>
<organism evidence="9 10">
    <name type="scientific">Amycolatopsis suaedae</name>
    <dbReference type="NCBI Taxonomy" id="2510978"/>
    <lineage>
        <taxon>Bacteria</taxon>
        <taxon>Bacillati</taxon>
        <taxon>Actinomycetota</taxon>
        <taxon>Actinomycetes</taxon>
        <taxon>Pseudonocardiales</taxon>
        <taxon>Pseudonocardiaceae</taxon>
        <taxon>Amycolatopsis</taxon>
    </lineage>
</organism>
<dbReference type="PRINTS" id="PR00118">
    <property type="entry name" value="BLACTAMASEA"/>
</dbReference>
<evidence type="ECO:0000256" key="5">
    <source>
        <dbReference type="RuleBase" id="RU361140"/>
    </source>
</evidence>
<dbReference type="GO" id="GO:0046677">
    <property type="term" value="P:response to antibiotic"/>
    <property type="evidence" value="ECO:0007669"/>
    <property type="project" value="UniProtKB-UniRule"/>
</dbReference>
<dbReference type="Proteomes" id="UP000292003">
    <property type="component" value="Unassembled WGS sequence"/>
</dbReference>
<dbReference type="OrthoDB" id="9784149at2"/>
<comment type="catalytic activity">
    <reaction evidence="5">
        <text>a beta-lactam + H2O = a substituted beta-amino acid</text>
        <dbReference type="Rhea" id="RHEA:20401"/>
        <dbReference type="ChEBI" id="CHEBI:15377"/>
        <dbReference type="ChEBI" id="CHEBI:35627"/>
        <dbReference type="ChEBI" id="CHEBI:140347"/>
        <dbReference type="EC" id="3.5.2.6"/>
    </reaction>
</comment>
<evidence type="ECO:0000256" key="7">
    <source>
        <dbReference type="SAM" id="SignalP"/>
    </source>
</evidence>
<reference evidence="9 10" key="1">
    <citation type="submission" date="2019-02" db="EMBL/GenBank/DDBJ databases">
        <title>Draft genome sequence of Amycolatopsis sp. 8-3EHSu isolated from roots of Suaeda maritima.</title>
        <authorList>
            <person name="Duangmal K."/>
            <person name="Chantavorakit T."/>
        </authorList>
    </citation>
    <scope>NUCLEOTIDE SEQUENCE [LARGE SCALE GENOMIC DNA]</scope>
    <source>
        <strain evidence="9 10">8-3EHSu</strain>
    </source>
</reference>
<gene>
    <name evidence="9" type="primary">bla</name>
    <name evidence="9" type="ORF">EWH70_30230</name>
</gene>
<dbReference type="AlphaFoldDB" id="A0A4Q7J1I7"/>
<evidence type="ECO:0000256" key="1">
    <source>
        <dbReference type="ARBA" id="ARBA00009009"/>
    </source>
</evidence>
<dbReference type="NCBIfam" id="NF033103">
    <property type="entry name" value="bla_class_A"/>
    <property type="match status" value="1"/>
</dbReference>
<evidence type="ECO:0000259" key="8">
    <source>
        <dbReference type="Pfam" id="PF13354"/>
    </source>
</evidence>
<dbReference type="Pfam" id="PF13354">
    <property type="entry name" value="Beta-lactamase2"/>
    <property type="match status" value="1"/>
</dbReference>
<dbReference type="InterPro" id="IPR000871">
    <property type="entry name" value="Beta-lactam_class-A"/>
</dbReference>
<feature type="region of interest" description="Disordered" evidence="6">
    <location>
        <begin position="173"/>
        <end position="199"/>
    </location>
</feature>
<keyword evidence="7" id="KW-0732">Signal</keyword>
<evidence type="ECO:0000313" key="10">
    <source>
        <dbReference type="Proteomes" id="UP000292003"/>
    </source>
</evidence>
<dbReference type="EC" id="3.5.2.6" evidence="2 5"/>
<feature type="chain" id="PRO_5020735813" description="Beta-lactamase" evidence="7">
    <location>
        <begin position="28"/>
        <end position="304"/>
    </location>
</feature>
<name>A0A4Q7J1I7_9PSEU</name>
<dbReference type="InterPro" id="IPR012338">
    <property type="entry name" value="Beta-lactam/transpept-like"/>
</dbReference>
<proteinExistence type="inferred from homology"/>
<dbReference type="EMBL" id="SFCC01000018">
    <property type="protein sequence ID" value="RZQ60263.1"/>
    <property type="molecule type" value="Genomic_DNA"/>
</dbReference>
<dbReference type="Gene3D" id="3.40.710.10">
    <property type="entry name" value="DD-peptidase/beta-lactamase superfamily"/>
    <property type="match status" value="1"/>
</dbReference>
<dbReference type="PANTHER" id="PTHR35333:SF3">
    <property type="entry name" value="BETA-LACTAMASE-TYPE TRANSPEPTIDASE FOLD CONTAINING PROTEIN"/>
    <property type="match status" value="1"/>
</dbReference>
<evidence type="ECO:0000313" key="9">
    <source>
        <dbReference type="EMBL" id="RZQ60263.1"/>
    </source>
</evidence>
<evidence type="ECO:0000256" key="4">
    <source>
        <dbReference type="ARBA" id="ARBA00023251"/>
    </source>
</evidence>
<evidence type="ECO:0000256" key="6">
    <source>
        <dbReference type="SAM" id="MobiDB-lite"/>
    </source>
</evidence>
<evidence type="ECO:0000256" key="3">
    <source>
        <dbReference type="ARBA" id="ARBA00022801"/>
    </source>
</evidence>
<evidence type="ECO:0000256" key="2">
    <source>
        <dbReference type="ARBA" id="ARBA00012865"/>
    </source>
</evidence>
<comment type="caution">
    <text evidence="9">The sequence shown here is derived from an EMBL/GenBank/DDBJ whole genome shotgun (WGS) entry which is preliminary data.</text>
</comment>
<feature type="domain" description="Beta-lactamase class A catalytic" evidence="8">
    <location>
        <begin position="63"/>
        <end position="277"/>
    </location>
</feature>
<keyword evidence="3 5" id="KW-0378">Hydrolase</keyword>
<dbReference type="PROSITE" id="PS00146">
    <property type="entry name" value="BETA_LACTAMASE_A"/>
    <property type="match status" value="1"/>
</dbReference>
<dbReference type="PROSITE" id="PS51257">
    <property type="entry name" value="PROKAR_LIPOPROTEIN"/>
    <property type="match status" value="1"/>
</dbReference>
<protein>
    <recommendedName>
        <fullName evidence="2 5">Beta-lactamase</fullName>
        <ecNumber evidence="2 5">3.5.2.6</ecNumber>
    </recommendedName>
</protein>
<keyword evidence="4 5" id="KW-0046">Antibiotic resistance</keyword>
<keyword evidence="10" id="KW-1185">Reference proteome</keyword>
<sequence length="304" mass="31949">MIFVSRSFPRLGTALLAAVALAACAPAAEQPPAPAPPSPAAAPVVSRDAEFGQLESRFAARLGVYAIDTGSGREVAFRPDERFAFASTFKALAAAAVLRANTPAELDQIVRYTRADLQEHAPIAEKHVDTGMSLRALCDAAVRYSDNTAGNLLLNELGGPAGLTRVLRELGDQTTRSDRMEPELNEATPGDPRDTSTPRALAGSLRTFALGDALAADKREIFVDLLRRNTTGDKVIRAGTPAGWVVGDKTGTADYGGRNDIAVIWPPGRAPIVLALLSARSSTEDQPQDALLAEATKVALAALG</sequence>
<dbReference type="PANTHER" id="PTHR35333">
    <property type="entry name" value="BETA-LACTAMASE"/>
    <property type="match status" value="1"/>
</dbReference>
<dbReference type="InterPro" id="IPR045155">
    <property type="entry name" value="Beta-lactam_cat"/>
</dbReference>
<dbReference type="GO" id="GO:0008800">
    <property type="term" value="F:beta-lactamase activity"/>
    <property type="evidence" value="ECO:0007669"/>
    <property type="project" value="UniProtKB-UniRule"/>
</dbReference>
<dbReference type="GO" id="GO:0030655">
    <property type="term" value="P:beta-lactam antibiotic catabolic process"/>
    <property type="evidence" value="ECO:0007669"/>
    <property type="project" value="InterPro"/>
</dbReference>
<dbReference type="InterPro" id="IPR023650">
    <property type="entry name" value="Beta-lactam_class-A_AS"/>
</dbReference>